<keyword evidence="5" id="KW-1185">Reference proteome</keyword>
<feature type="compositionally biased region" description="Polar residues" evidence="2">
    <location>
        <begin position="181"/>
        <end position="195"/>
    </location>
</feature>
<protein>
    <recommendedName>
        <fullName evidence="3">DUF6697 domain-containing protein</fullName>
    </recommendedName>
</protein>
<dbReference type="Proteomes" id="UP001362999">
    <property type="component" value="Unassembled WGS sequence"/>
</dbReference>
<evidence type="ECO:0000313" key="5">
    <source>
        <dbReference type="Proteomes" id="UP001362999"/>
    </source>
</evidence>
<dbReference type="AlphaFoldDB" id="A0AAW0DM62"/>
<evidence type="ECO:0000259" key="3">
    <source>
        <dbReference type="Pfam" id="PF20411"/>
    </source>
</evidence>
<evidence type="ECO:0000313" key="4">
    <source>
        <dbReference type="EMBL" id="KAK7052188.1"/>
    </source>
</evidence>
<dbReference type="Pfam" id="PF20411">
    <property type="entry name" value="DUF6697"/>
    <property type="match status" value="1"/>
</dbReference>
<feature type="coiled-coil region" evidence="1">
    <location>
        <begin position="46"/>
        <end position="94"/>
    </location>
</feature>
<feature type="domain" description="DUF6697" evidence="3">
    <location>
        <begin position="263"/>
        <end position="337"/>
    </location>
</feature>
<evidence type="ECO:0000256" key="1">
    <source>
        <dbReference type="SAM" id="Coils"/>
    </source>
</evidence>
<dbReference type="EMBL" id="JAWWNJ010000007">
    <property type="protein sequence ID" value="KAK7052188.1"/>
    <property type="molecule type" value="Genomic_DNA"/>
</dbReference>
<evidence type="ECO:0000256" key="2">
    <source>
        <dbReference type="SAM" id="MobiDB-lite"/>
    </source>
</evidence>
<reference evidence="4 5" key="1">
    <citation type="journal article" date="2024" name="J Genomics">
        <title>Draft genome sequencing and assembly of Favolaschia claudopus CIRM-BRFM 2984 isolated from oak limbs.</title>
        <authorList>
            <person name="Navarro D."/>
            <person name="Drula E."/>
            <person name="Chaduli D."/>
            <person name="Cazenave R."/>
            <person name="Ahrendt S."/>
            <person name="Wang J."/>
            <person name="Lipzen A."/>
            <person name="Daum C."/>
            <person name="Barry K."/>
            <person name="Grigoriev I.V."/>
            <person name="Favel A."/>
            <person name="Rosso M.N."/>
            <person name="Martin F."/>
        </authorList>
    </citation>
    <scope>NUCLEOTIDE SEQUENCE [LARGE SCALE GENOMIC DNA]</scope>
    <source>
        <strain evidence="4 5">CIRM-BRFM 2984</strain>
    </source>
</reference>
<proteinExistence type="predicted"/>
<feature type="compositionally biased region" description="Polar residues" evidence="2">
    <location>
        <begin position="135"/>
        <end position="144"/>
    </location>
</feature>
<organism evidence="4 5">
    <name type="scientific">Favolaschia claudopus</name>
    <dbReference type="NCBI Taxonomy" id="2862362"/>
    <lineage>
        <taxon>Eukaryota</taxon>
        <taxon>Fungi</taxon>
        <taxon>Dikarya</taxon>
        <taxon>Basidiomycota</taxon>
        <taxon>Agaricomycotina</taxon>
        <taxon>Agaricomycetes</taxon>
        <taxon>Agaricomycetidae</taxon>
        <taxon>Agaricales</taxon>
        <taxon>Marasmiineae</taxon>
        <taxon>Mycenaceae</taxon>
        <taxon>Favolaschia</taxon>
    </lineage>
</organism>
<name>A0AAW0DM62_9AGAR</name>
<dbReference type="InterPro" id="IPR046520">
    <property type="entry name" value="DUF6697"/>
</dbReference>
<gene>
    <name evidence="4" type="ORF">R3P38DRAFT_1638280</name>
</gene>
<accession>A0AAW0DM62</accession>
<comment type="caution">
    <text evidence="4">The sequence shown here is derived from an EMBL/GenBank/DDBJ whole genome shotgun (WGS) entry which is preliminary data.</text>
</comment>
<keyword evidence="1" id="KW-0175">Coiled coil</keyword>
<feature type="region of interest" description="Disordered" evidence="2">
    <location>
        <begin position="117"/>
        <end position="206"/>
    </location>
</feature>
<sequence>MTSMKSSGSPPAEHKVKNELHTPSARKQGIYDLGTSCSSTVLQEMLREREHKILDLEKQNLRLKEKRSRDTARIRELEAELRLTRAKNPNVKAEKTCNLLPSSNIRASRGAESAIMVIDSDEDEDNKRIKHKNSLARSNSSSGEVGNELAPSVFVVEGPDADDEQPENDTSSTQSRDELPATTSVGTRTPLTNDLRQGDDSSDADVQVKDEVIDVVIKTEGEPDYFTRVTLIKSEDGRFDIWNVDGFGLGPTIDVDERYNRGFSRKVISDAFGGGWMVCYHHWKSKPVKGDIGPFLTFNRSWNNALPASPGVHGIGFFNMNGCPTSPEPVNVFVGEGRQVQPIPPGR</sequence>
<feature type="region of interest" description="Disordered" evidence="2">
    <location>
        <begin position="1"/>
        <end position="31"/>
    </location>
</feature>